<evidence type="ECO:0000313" key="3">
    <source>
        <dbReference type="EMBL" id="KAK4581934.1"/>
    </source>
</evidence>
<name>A0AAN7ILM2_QUERU</name>
<reference evidence="3 4" key="1">
    <citation type="journal article" date="2023" name="G3 (Bethesda)">
        <title>A haplotype-resolved chromosome-scale genome for Quercus rubra L. provides insights into the genetics of adaptive traits for red oak species.</title>
        <authorList>
            <person name="Kapoor B."/>
            <person name="Jenkins J."/>
            <person name="Schmutz J."/>
            <person name="Zhebentyayeva T."/>
            <person name="Kuelheim C."/>
            <person name="Coggeshall M."/>
            <person name="Heim C."/>
            <person name="Lasky J.R."/>
            <person name="Leites L."/>
            <person name="Islam-Faridi N."/>
            <person name="Romero-Severson J."/>
            <person name="DeLeo V.L."/>
            <person name="Lucas S.M."/>
            <person name="Lazic D."/>
            <person name="Gailing O."/>
            <person name="Carlson J."/>
            <person name="Staton M."/>
        </authorList>
    </citation>
    <scope>NUCLEOTIDE SEQUENCE [LARGE SCALE GENOMIC DNA]</scope>
    <source>
        <strain evidence="3">Pseudo-F2</strain>
    </source>
</reference>
<evidence type="ECO:0000259" key="2">
    <source>
        <dbReference type="Pfam" id="PF14244"/>
    </source>
</evidence>
<dbReference type="EMBL" id="JAXUIC010000007">
    <property type="protein sequence ID" value="KAK4581934.1"/>
    <property type="molecule type" value="Genomic_DNA"/>
</dbReference>
<dbReference type="Proteomes" id="UP001324115">
    <property type="component" value="Unassembled WGS sequence"/>
</dbReference>
<dbReference type="AlphaFoldDB" id="A0AAN7ILM2"/>
<evidence type="ECO:0000313" key="4">
    <source>
        <dbReference type="Proteomes" id="UP001324115"/>
    </source>
</evidence>
<protein>
    <recommendedName>
        <fullName evidence="2">Retrotransposon Copia-like N-terminal domain-containing protein</fullName>
    </recommendedName>
</protein>
<comment type="caution">
    <text evidence="3">The sequence shown here is derived from an EMBL/GenBank/DDBJ whole genome shotgun (WGS) entry which is preliminary data.</text>
</comment>
<gene>
    <name evidence="3" type="ORF">RGQ29_025189</name>
</gene>
<proteinExistence type="predicted"/>
<dbReference type="PANTHER" id="PTHR37610">
    <property type="entry name" value="CCHC-TYPE DOMAIN-CONTAINING PROTEIN"/>
    <property type="match status" value="1"/>
</dbReference>
<feature type="region of interest" description="Disordered" evidence="1">
    <location>
        <begin position="1"/>
        <end position="35"/>
    </location>
</feature>
<sequence length="163" mass="17725">MASAATKTNTTGSTNGSVPENPSPSSQDSPMDDPLFLQHAENPSLVLVTQPLIGGENYSTWARAVRKALLAKNKLGFIDGTLTLSSPLISTPSSVQAWIRCDNMVGTWLTNSVSSKLQASIIYEDIALEIWNDLKNRFAQTNGPRIRAISTKDAMIYKVESLR</sequence>
<organism evidence="3 4">
    <name type="scientific">Quercus rubra</name>
    <name type="common">Northern red oak</name>
    <name type="synonym">Quercus borealis</name>
    <dbReference type="NCBI Taxonomy" id="3512"/>
    <lineage>
        <taxon>Eukaryota</taxon>
        <taxon>Viridiplantae</taxon>
        <taxon>Streptophyta</taxon>
        <taxon>Embryophyta</taxon>
        <taxon>Tracheophyta</taxon>
        <taxon>Spermatophyta</taxon>
        <taxon>Magnoliopsida</taxon>
        <taxon>eudicotyledons</taxon>
        <taxon>Gunneridae</taxon>
        <taxon>Pentapetalae</taxon>
        <taxon>rosids</taxon>
        <taxon>fabids</taxon>
        <taxon>Fagales</taxon>
        <taxon>Fagaceae</taxon>
        <taxon>Quercus</taxon>
    </lineage>
</organism>
<dbReference type="Pfam" id="PF14244">
    <property type="entry name" value="Retrotran_gag_3"/>
    <property type="match status" value="1"/>
</dbReference>
<feature type="compositionally biased region" description="Low complexity" evidence="1">
    <location>
        <begin position="1"/>
        <end position="34"/>
    </location>
</feature>
<accession>A0AAN7ILM2</accession>
<keyword evidence="4" id="KW-1185">Reference proteome</keyword>
<evidence type="ECO:0000256" key="1">
    <source>
        <dbReference type="SAM" id="MobiDB-lite"/>
    </source>
</evidence>
<feature type="domain" description="Retrotransposon Copia-like N-terminal" evidence="2">
    <location>
        <begin position="38"/>
        <end position="82"/>
    </location>
</feature>
<dbReference type="PANTHER" id="PTHR37610:SF97">
    <property type="entry name" value="RETROTRANSPOSON GAG DOMAIN-CONTAINING PROTEIN"/>
    <property type="match status" value="1"/>
</dbReference>
<dbReference type="InterPro" id="IPR029472">
    <property type="entry name" value="Copia-like_N"/>
</dbReference>